<dbReference type="EMBL" id="JAZAQF010000069">
    <property type="protein sequence ID" value="MFG3818306.1"/>
    <property type="molecule type" value="Genomic_DNA"/>
</dbReference>
<gene>
    <name evidence="1" type="ORF">VPK24_11715</name>
</gene>
<comment type="caution">
    <text evidence="1">The sequence shown here is derived from an EMBL/GenBank/DDBJ whole genome shotgun (WGS) entry which is preliminary data.</text>
</comment>
<protein>
    <recommendedName>
        <fullName evidence="3">Chemotaxis protein</fullName>
    </recommendedName>
</protein>
<dbReference type="SUPFAM" id="SSF53474">
    <property type="entry name" value="alpha/beta-Hydrolases"/>
    <property type="match status" value="1"/>
</dbReference>
<reference evidence="2" key="1">
    <citation type="journal article" date="2024" name="Algal Res.">
        <title>Biochemical, toxicological and genomic investigation of a high-biomass producing Limnothrix strain isolated from Italian shallow drinking water reservoir.</title>
        <authorList>
            <person name="Simonazzi M."/>
            <person name="Shishido T.K."/>
            <person name="Delbaje E."/>
            <person name="Wahlsten M."/>
            <person name="Fewer D.P."/>
            <person name="Sivonen K."/>
            <person name="Pezzolesi L."/>
            <person name="Pistocchi R."/>
        </authorList>
    </citation>
    <scope>NUCLEOTIDE SEQUENCE [LARGE SCALE GENOMIC DNA]</scope>
    <source>
        <strain evidence="2">LRLZ20PSL1</strain>
    </source>
</reference>
<evidence type="ECO:0000313" key="1">
    <source>
        <dbReference type="EMBL" id="MFG3818306.1"/>
    </source>
</evidence>
<dbReference type="InterPro" id="IPR029058">
    <property type="entry name" value="AB_hydrolase_fold"/>
</dbReference>
<sequence>MIPNFFPTSQSPESDAAGAAWQKVAIAVVHGIGAGDPDYNSGKADQPEFIRSLQNNLIDRFSQLGISATEYHQRFVMAPVYWATVLEGSQQDLWARFQRQSSMNWDRIREFMVSFVSDAIAYQVSPRGRHSYHAIHRFCAQTFQTLAQKAGPKAPLCMIGHSLGSIVSYNYLLDLQAEFGNNTEAESLFRESVLRQVGDSPLERGETLSLYYTLGSPLALWTLRDRDGGLPIQFPAPRLTEHYPQLNSATEWVNVYDSDDVIAYPLRPINSAFQRAVKEDLNVNAGKVWESWNPLSHNGYWKDPATGDAIARSLLNLSRLINGR</sequence>
<evidence type="ECO:0000313" key="2">
    <source>
        <dbReference type="Proteomes" id="UP001604335"/>
    </source>
</evidence>
<keyword evidence="2" id="KW-1185">Reference proteome</keyword>
<dbReference type="Gene3D" id="3.40.50.1820">
    <property type="entry name" value="alpha/beta hydrolase"/>
    <property type="match status" value="1"/>
</dbReference>
<proteinExistence type="predicted"/>
<accession>A0ABW7CAX2</accession>
<dbReference type="Proteomes" id="UP001604335">
    <property type="component" value="Unassembled WGS sequence"/>
</dbReference>
<name>A0ABW7CAX2_9CYAN</name>
<dbReference type="RefSeq" id="WP_393013547.1">
    <property type="nucleotide sequence ID" value="NZ_JAZAQF010000069.1"/>
</dbReference>
<organism evidence="1 2">
    <name type="scientific">Limnothrix redekei LRLZ20PSL1</name>
    <dbReference type="NCBI Taxonomy" id="3112953"/>
    <lineage>
        <taxon>Bacteria</taxon>
        <taxon>Bacillati</taxon>
        <taxon>Cyanobacteriota</taxon>
        <taxon>Cyanophyceae</taxon>
        <taxon>Pseudanabaenales</taxon>
        <taxon>Pseudanabaenaceae</taxon>
        <taxon>Limnothrix</taxon>
    </lineage>
</organism>
<evidence type="ECO:0008006" key="3">
    <source>
        <dbReference type="Google" id="ProtNLM"/>
    </source>
</evidence>